<accession>A0A0A9B4U2</accession>
<dbReference type="EMBL" id="GBRH01240767">
    <property type="protein sequence ID" value="JAD57128.1"/>
    <property type="molecule type" value="Transcribed_RNA"/>
</dbReference>
<name>A0A0A9B4U2_ARUDO</name>
<reference evidence="1" key="2">
    <citation type="journal article" date="2015" name="Data Brief">
        <title>Shoot transcriptome of the giant reed, Arundo donax.</title>
        <authorList>
            <person name="Barrero R.A."/>
            <person name="Guerrero F.D."/>
            <person name="Moolhuijzen P."/>
            <person name="Goolsby J.A."/>
            <person name="Tidwell J."/>
            <person name="Bellgard S.E."/>
            <person name="Bellgard M.I."/>
        </authorList>
    </citation>
    <scope>NUCLEOTIDE SEQUENCE</scope>
    <source>
        <tissue evidence="1">Shoot tissue taken approximately 20 cm above the soil surface</tissue>
    </source>
</reference>
<proteinExistence type="predicted"/>
<dbReference type="AlphaFoldDB" id="A0A0A9B4U2"/>
<sequence>MVTVRAGGELNGLGVWGFLIFGEN</sequence>
<reference evidence="1" key="1">
    <citation type="submission" date="2014-09" db="EMBL/GenBank/DDBJ databases">
        <authorList>
            <person name="Magalhaes I.L.F."/>
            <person name="Oliveira U."/>
            <person name="Santos F.R."/>
            <person name="Vidigal T.H.D.A."/>
            <person name="Brescovit A.D."/>
            <person name="Santos A.J."/>
        </authorList>
    </citation>
    <scope>NUCLEOTIDE SEQUENCE</scope>
    <source>
        <tissue evidence="1">Shoot tissue taken approximately 20 cm above the soil surface</tissue>
    </source>
</reference>
<evidence type="ECO:0000313" key="1">
    <source>
        <dbReference type="EMBL" id="JAD57128.1"/>
    </source>
</evidence>
<protein>
    <submittedName>
        <fullName evidence="1">Uncharacterized protein</fullName>
    </submittedName>
</protein>
<organism evidence="1">
    <name type="scientific">Arundo donax</name>
    <name type="common">Giant reed</name>
    <name type="synonym">Donax arundinaceus</name>
    <dbReference type="NCBI Taxonomy" id="35708"/>
    <lineage>
        <taxon>Eukaryota</taxon>
        <taxon>Viridiplantae</taxon>
        <taxon>Streptophyta</taxon>
        <taxon>Embryophyta</taxon>
        <taxon>Tracheophyta</taxon>
        <taxon>Spermatophyta</taxon>
        <taxon>Magnoliopsida</taxon>
        <taxon>Liliopsida</taxon>
        <taxon>Poales</taxon>
        <taxon>Poaceae</taxon>
        <taxon>PACMAD clade</taxon>
        <taxon>Arundinoideae</taxon>
        <taxon>Arundineae</taxon>
        <taxon>Arundo</taxon>
    </lineage>
</organism>